<keyword evidence="1" id="KW-0812">Transmembrane</keyword>
<feature type="transmembrane region" description="Helical" evidence="1">
    <location>
        <begin position="6"/>
        <end position="26"/>
    </location>
</feature>
<keyword evidence="1" id="KW-0472">Membrane</keyword>
<sequence>MIALKIAGILLMMAGAAINYSAKYIVRRLALEQRVTVKEAGELTGEALEEYKRMKACSIVKLVGLFTLLPGVVLVLIAFR</sequence>
<keyword evidence="1" id="KW-1133">Transmembrane helix</keyword>
<name>A0A1M6FNV2_9FIRM</name>
<dbReference type="Proteomes" id="UP000324781">
    <property type="component" value="Unassembled WGS sequence"/>
</dbReference>
<organism evidence="2 3">
    <name type="scientific">Thermoclostridium caenicola</name>
    <dbReference type="NCBI Taxonomy" id="659425"/>
    <lineage>
        <taxon>Bacteria</taxon>
        <taxon>Bacillati</taxon>
        <taxon>Bacillota</taxon>
        <taxon>Clostridia</taxon>
        <taxon>Eubacteriales</taxon>
        <taxon>Oscillospiraceae</taxon>
        <taxon>Thermoclostridium</taxon>
    </lineage>
</organism>
<evidence type="ECO:0000313" key="2">
    <source>
        <dbReference type="EMBL" id="SHI99391.1"/>
    </source>
</evidence>
<keyword evidence="3" id="KW-1185">Reference proteome</keyword>
<dbReference type="RefSeq" id="WP_149678552.1">
    <property type="nucleotide sequence ID" value="NZ_DAONMB010000040.1"/>
</dbReference>
<dbReference type="EMBL" id="FQZP01000018">
    <property type="protein sequence ID" value="SHI99391.1"/>
    <property type="molecule type" value="Genomic_DNA"/>
</dbReference>
<reference evidence="2 3" key="1">
    <citation type="submission" date="2016-11" db="EMBL/GenBank/DDBJ databases">
        <authorList>
            <person name="Varghese N."/>
            <person name="Submissions S."/>
        </authorList>
    </citation>
    <scope>NUCLEOTIDE SEQUENCE [LARGE SCALE GENOMIC DNA]</scope>
    <source>
        <strain evidence="2 3">DSM 19027</strain>
    </source>
</reference>
<proteinExistence type="predicted"/>
<evidence type="ECO:0000256" key="1">
    <source>
        <dbReference type="SAM" id="Phobius"/>
    </source>
</evidence>
<accession>A0A1M6FNV2</accession>
<feature type="transmembrane region" description="Helical" evidence="1">
    <location>
        <begin position="59"/>
        <end position="79"/>
    </location>
</feature>
<dbReference type="AlphaFoldDB" id="A0A1M6FNV2"/>
<evidence type="ECO:0000313" key="3">
    <source>
        <dbReference type="Proteomes" id="UP000324781"/>
    </source>
</evidence>
<protein>
    <submittedName>
        <fullName evidence="2">Uncharacterized protein</fullName>
    </submittedName>
</protein>
<gene>
    <name evidence="2" type="ORF">SAMN05444373_101835</name>
</gene>